<proteinExistence type="predicted"/>
<keyword evidence="2" id="KW-0732">Signal</keyword>
<feature type="chain" id="PRO_5035243572" evidence="2">
    <location>
        <begin position="19"/>
        <end position="282"/>
    </location>
</feature>
<feature type="compositionally biased region" description="Low complexity" evidence="1">
    <location>
        <begin position="239"/>
        <end position="261"/>
    </location>
</feature>
<evidence type="ECO:0000313" key="3">
    <source>
        <dbReference type="EMBL" id="GII58142.1"/>
    </source>
</evidence>
<accession>A0A8J4DE29</accession>
<organism evidence="3 4">
    <name type="scientific">Planotetraspora thailandica</name>
    <dbReference type="NCBI Taxonomy" id="487172"/>
    <lineage>
        <taxon>Bacteria</taxon>
        <taxon>Bacillati</taxon>
        <taxon>Actinomycetota</taxon>
        <taxon>Actinomycetes</taxon>
        <taxon>Streptosporangiales</taxon>
        <taxon>Streptosporangiaceae</taxon>
        <taxon>Planotetraspora</taxon>
    </lineage>
</organism>
<comment type="caution">
    <text evidence="3">The sequence shown here is derived from an EMBL/GenBank/DDBJ whole genome shotgun (WGS) entry which is preliminary data.</text>
</comment>
<reference evidence="3" key="1">
    <citation type="submission" date="2021-01" db="EMBL/GenBank/DDBJ databases">
        <title>Whole genome shotgun sequence of Planotetraspora thailandica NBRC 104271.</title>
        <authorList>
            <person name="Komaki H."/>
            <person name="Tamura T."/>
        </authorList>
    </citation>
    <scope>NUCLEOTIDE SEQUENCE</scope>
    <source>
        <strain evidence="3">NBRC 104271</strain>
    </source>
</reference>
<dbReference type="Proteomes" id="UP000605992">
    <property type="component" value="Unassembled WGS sequence"/>
</dbReference>
<gene>
    <name evidence="3" type="ORF">Pth03_65310</name>
</gene>
<sequence length="282" mass="28983">MALGAAVMAIAAALPVHAETRAGGWATTELDPLPDKLVADKAYTIGYWVLQHGTHPFDVQGEDLGTTGLRLISTSGGTTLNFTGTPLPEPAHYAVTIKIPDGQWRLQGVQGIFMPHEIGTLVIPGGLTLAPPQFARGVGAEVVDYWGSIKPPSFPWDGKVTSSRPPAVSAPQPSAPQAPAAAPAPSPQRTATPASGDDGWSVPYLPIVTALLAIGATLLVQRAARARVRQGPADGAARGGTTPDETGPTPPGDAAQPGQPGSSAARKPSEQTEEDVITIGRD</sequence>
<evidence type="ECO:0000256" key="1">
    <source>
        <dbReference type="SAM" id="MobiDB-lite"/>
    </source>
</evidence>
<feature type="region of interest" description="Disordered" evidence="1">
    <location>
        <begin position="156"/>
        <end position="199"/>
    </location>
</feature>
<evidence type="ECO:0000256" key="2">
    <source>
        <dbReference type="SAM" id="SignalP"/>
    </source>
</evidence>
<feature type="region of interest" description="Disordered" evidence="1">
    <location>
        <begin position="230"/>
        <end position="282"/>
    </location>
</feature>
<feature type="signal peptide" evidence="2">
    <location>
        <begin position="1"/>
        <end position="18"/>
    </location>
</feature>
<name>A0A8J4DE29_9ACTN</name>
<feature type="compositionally biased region" description="Low complexity" evidence="1">
    <location>
        <begin position="162"/>
        <end position="195"/>
    </location>
</feature>
<dbReference type="EMBL" id="BOOR01000060">
    <property type="protein sequence ID" value="GII58142.1"/>
    <property type="molecule type" value="Genomic_DNA"/>
</dbReference>
<protein>
    <submittedName>
        <fullName evidence="3">Uncharacterized protein</fullName>
    </submittedName>
</protein>
<evidence type="ECO:0000313" key="4">
    <source>
        <dbReference type="Proteomes" id="UP000605992"/>
    </source>
</evidence>
<dbReference type="AlphaFoldDB" id="A0A8J4DE29"/>
<keyword evidence="4" id="KW-1185">Reference proteome</keyword>